<dbReference type="Gene3D" id="1.20.1250.20">
    <property type="entry name" value="MFS general substrate transporter like domains"/>
    <property type="match status" value="2"/>
</dbReference>
<feature type="transmembrane region" description="Helical" evidence="7">
    <location>
        <begin position="127"/>
        <end position="145"/>
    </location>
</feature>
<keyword evidence="3 7" id="KW-0812">Transmembrane</keyword>
<dbReference type="InterPro" id="IPR051068">
    <property type="entry name" value="MFS_Domain-Containing_Protein"/>
</dbReference>
<feature type="transmembrane region" description="Helical" evidence="7">
    <location>
        <begin position="157"/>
        <end position="177"/>
    </location>
</feature>
<comment type="subcellular location">
    <subcellularLocation>
        <location evidence="1">Endomembrane system</location>
        <topology evidence="1">Multi-pass membrane protein</topology>
    </subcellularLocation>
</comment>
<dbReference type="PANTHER" id="PTHR23510">
    <property type="entry name" value="INNER MEMBRANE TRANSPORT PROTEIN YAJR"/>
    <property type="match status" value="1"/>
</dbReference>
<sequence>MDGLEDSQDDLSADLTTPLLGSRVVGNNNNSPYRPGSAIGVPSTVLEPPNVYRSRWRSIRVMYLTMFLGSVTFTITMSSLWPFLQVLDPEADASFLGWVVASYSLGQLLASPVFGGWATMRKSSREPLTVSLILTTLSNLFYTYLQSIPDERQYYMILARGMIGFGAGNVAVVRSYVSGATTVKERTNSMANVSICQAVGFILGPVIQSALVPVNYPGPVECTGFHLNMYTAPGLLATLVALTNLLLLIFVFKEHHVYDDDVNPHVQSSDSRNGDLSGSSVQDTKSDWDNKPDYVAVFSSIFLFFVVLFIFTVFETIGTPLTMHMYAWSKSRATLYQGIILGVAGFCSIIVFIIVKMLAKKYNERYLLLIGFIFCLSGYIVYIPWGDKLPPLSYAPIGNDSKPNTGSTAIMPSAHPIVSSLSPVGHQLAFEPVEKKQQSSFFKPHMHRLPSVSRLSVSSSDGGMSADVKLDSFDSRNKLDDVSGGIRGLTNSMISMRSSSSSTSPWTTESSTHPNSTPTSNYTTPPHNTISPTGHSTSAHHTTTTSSHTTATTAFTSGSTFSTGWQNFTTEASHNTSQSPEGCPWQYEWCRTVPVINFAQYLVGTLFVSIGYPMCNLLSYTIYSKVLGPQPQGLWMGWLTASGSLARTMGPIYVSQVYDSFGPQVTFGSSGGFILVTIIFYLLIFRRLVPFSFKDKSMKRFGASSNQNSV</sequence>
<evidence type="ECO:0000259" key="8">
    <source>
        <dbReference type="PROSITE" id="PS50850"/>
    </source>
</evidence>
<feature type="transmembrane region" description="Helical" evidence="7">
    <location>
        <begin position="61"/>
        <end position="83"/>
    </location>
</feature>
<feature type="region of interest" description="Disordered" evidence="6">
    <location>
        <begin position="264"/>
        <end position="285"/>
    </location>
</feature>
<dbReference type="SUPFAM" id="SSF103473">
    <property type="entry name" value="MFS general substrate transporter"/>
    <property type="match status" value="2"/>
</dbReference>
<evidence type="ECO:0000256" key="6">
    <source>
        <dbReference type="SAM" id="MobiDB-lite"/>
    </source>
</evidence>
<dbReference type="InterPro" id="IPR011701">
    <property type="entry name" value="MFS"/>
</dbReference>
<feature type="transmembrane region" description="Helical" evidence="7">
    <location>
        <begin position="231"/>
        <end position="252"/>
    </location>
</feature>
<evidence type="ECO:0000313" key="9">
    <source>
        <dbReference type="Proteomes" id="UP000694888"/>
    </source>
</evidence>
<protein>
    <submittedName>
        <fullName evidence="10">Major facilitator superfamily domain-containing protein 8</fullName>
    </submittedName>
</protein>
<reference evidence="10" key="1">
    <citation type="submission" date="2025-08" db="UniProtKB">
        <authorList>
            <consortium name="RefSeq"/>
        </authorList>
    </citation>
    <scope>IDENTIFICATION</scope>
</reference>
<evidence type="ECO:0000256" key="7">
    <source>
        <dbReference type="SAM" id="Phobius"/>
    </source>
</evidence>
<feature type="transmembrane region" description="Helical" evidence="7">
    <location>
        <begin position="189"/>
        <end position="211"/>
    </location>
</feature>
<evidence type="ECO:0000256" key="4">
    <source>
        <dbReference type="ARBA" id="ARBA00022989"/>
    </source>
</evidence>
<feature type="compositionally biased region" description="Low complexity" evidence="6">
    <location>
        <begin position="490"/>
        <end position="549"/>
    </location>
</feature>
<feature type="transmembrane region" description="Helical" evidence="7">
    <location>
        <begin position="334"/>
        <end position="354"/>
    </location>
</feature>
<feature type="transmembrane region" description="Helical" evidence="7">
    <location>
        <begin position="601"/>
        <end position="623"/>
    </location>
</feature>
<dbReference type="RefSeq" id="XP_012942257.2">
    <property type="nucleotide sequence ID" value="XM_013086803.2"/>
</dbReference>
<evidence type="ECO:0000313" key="10">
    <source>
        <dbReference type="RefSeq" id="XP_012942257.2"/>
    </source>
</evidence>
<keyword evidence="4 7" id="KW-1133">Transmembrane helix</keyword>
<feature type="transmembrane region" description="Helical" evidence="7">
    <location>
        <begin position="366"/>
        <end position="385"/>
    </location>
</feature>
<dbReference type="PANTHER" id="PTHR23510:SF3">
    <property type="entry name" value="MAJOR FACILITATOR SUPERFAMILY DOMAIN-CONTAINING PROTEIN 8"/>
    <property type="match status" value="1"/>
</dbReference>
<dbReference type="Pfam" id="PF07690">
    <property type="entry name" value="MFS_1"/>
    <property type="match status" value="1"/>
</dbReference>
<feature type="transmembrane region" description="Helical" evidence="7">
    <location>
        <begin position="666"/>
        <end position="689"/>
    </location>
</feature>
<keyword evidence="9" id="KW-1185">Reference proteome</keyword>
<feature type="domain" description="Major facilitator superfamily (MFS) profile" evidence="8">
    <location>
        <begin position="58"/>
        <end position="689"/>
    </location>
</feature>
<evidence type="ECO:0000256" key="3">
    <source>
        <dbReference type="ARBA" id="ARBA00022692"/>
    </source>
</evidence>
<gene>
    <name evidence="10" type="primary">LOC101853405</name>
</gene>
<dbReference type="GeneID" id="101853405"/>
<dbReference type="PROSITE" id="PS50850">
    <property type="entry name" value="MFS"/>
    <property type="match status" value="1"/>
</dbReference>
<dbReference type="InterPro" id="IPR036259">
    <property type="entry name" value="MFS_trans_sf"/>
</dbReference>
<keyword evidence="5 7" id="KW-0472">Membrane</keyword>
<feature type="region of interest" description="Disordered" evidence="6">
    <location>
        <begin position="475"/>
        <end position="549"/>
    </location>
</feature>
<evidence type="ECO:0000256" key="5">
    <source>
        <dbReference type="ARBA" id="ARBA00023136"/>
    </source>
</evidence>
<organism evidence="9 10">
    <name type="scientific">Aplysia californica</name>
    <name type="common">California sea hare</name>
    <dbReference type="NCBI Taxonomy" id="6500"/>
    <lineage>
        <taxon>Eukaryota</taxon>
        <taxon>Metazoa</taxon>
        <taxon>Spiralia</taxon>
        <taxon>Lophotrochozoa</taxon>
        <taxon>Mollusca</taxon>
        <taxon>Gastropoda</taxon>
        <taxon>Heterobranchia</taxon>
        <taxon>Euthyneura</taxon>
        <taxon>Tectipleura</taxon>
        <taxon>Aplysiida</taxon>
        <taxon>Aplysioidea</taxon>
        <taxon>Aplysiidae</taxon>
        <taxon>Aplysia</taxon>
    </lineage>
</organism>
<feature type="transmembrane region" description="Helical" evidence="7">
    <location>
        <begin position="635"/>
        <end position="654"/>
    </location>
</feature>
<evidence type="ECO:0000256" key="1">
    <source>
        <dbReference type="ARBA" id="ARBA00004127"/>
    </source>
</evidence>
<feature type="compositionally biased region" description="Polar residues" evidence="6">
    <location>
        <begin position="265"/>
        <end position="283"/>
    </location>
</feature>
<proteinExistence type="predicted"/>
<evidence type="ECO:0000256" key="2">
    <source>
        <dbReference type="ARBA" id="ARBA00022448"/>
    </source>
</evidence>
<name>A0ABM1A7C3_APLCA</name>
<feature type="transmembrane region" description="Helical" evidence="7">
    <location>
        <begin position="294"/>
        <end position="314"/>
    </location>
</feature>
<accession>A0ABM1A7C3</accession>
<feature type="transmembrane region" description="Helical" evidence="7">
    <location>
        <begin position="95"/>
        <end position="115"/>
    </location>
</feature>
<dbReference type="CDD" id="cd17326">
    <property type="entry name" value="MFS_MFSD8"/>
    <property type="match status" value="1"/>
</dbReference>
<dbReference type="Proteomes" id="UP000694888">
    <property type="component" value="Unplaced"/>
</dbReference>
<dbReference type="InterPro" id="IPR020846">
    <property type="entry name" value="MFS_dom"/>
</dbReference>
<keyword evidence="2" id="KW-0813">Transport</keyword>